<dbReference type="InterPro" id="IPR036361">
    <property type="entry name" value="SAP_dom_sf"/>
</dbReference>
<dbReference type="InterPro" id="IPR036249">
    <property type="entry name" value="Thioredoxin-like_sf"/>
</dbReference>
<dbReference type="PROSITE" id="PS00195">
    <property type="entry name" value="GLUTAREDOXIN_1"/>
    <property type="match status" value="1"/>
</dbReference>
<feature type="domain" description="Glutaredoxin" evidence="2">
    <location>
        <begin position="159"/>
        <end position="208"/>
    </location>
</feature>
<evidence type="ECO:0000256" key="1">
    <source>
        <dbReference type="SAM" id="MobiDB-lite"/>
    </source>
</evidence>
<proteinExistence type="predicted"/>
<keyword evidence="3" id="KW-0378">Hydrolase</keyword>
<protein>
    <submittedName>
        <fullName evidence="3">Peptidyl-tRNA hydrolase</fullName>
    </submittedName>
</protein>
<dbReference type="GO" id="GO:0016787">
    <property type="term" value="F:hydrolase activity"/>
    <property type="evidence" value="ECO:0007669"/>
    <property type="project" value="UniProtKB-KW"/>
</dbReference>
<dbReference type="EMBL" id="CAXAMM010011214">
    <property type="protein sequence ID" value="CAK9025521.1"/>
    <property type="molecule type" value="Genomic_DNA"/>
</dbReference>
<accession>A0ABP0KFV9</accession>
<dbReference type="InterPro" id="IPR011767">
    <property type="entry name" value="GLR_AS"/>
</dbReference>
<evidence type="ECO:0000313" key="4">
    <source>
        <dbReference type="Proteomes" id="UP001642464"/>
    </source>
</evidence>
<organism evidence="3 4">
    <name type="scientific">Durusdinium trenchii</name>
    <dbReference type="NCBI Taxonomy" id="1381693"/>
    <lineage>
        <taxon>Eukaryota</taxon>
        <taxon>Sar</taxon>
        <taxon>Alveolata</taxon>
        <taxon>Dinophyceae</taxon>
        <taxon>Suessiales</taxon>
        <taxon>Symbiodiniaceae</taxon>
        <taxon>Durusdinium</taxon>
    </lineage>
</organism>
<dbReference type="Pfam" id="PF00462">
    <property type="entry name" value="Glutaredoxin"/>
    <property type="match status" value="1"/>
</dbReference>
<dbReference type="Gene3D" id="3.40.30.10">
    <property type="entry name" value="Glutaredoxin"/>
    <property type="match status" value="1"/>
</dbReference>
<comment type="caution">
    <text evidence="3">The sequence shown here is derived from an EMBL/GenBank/DDBJ whole genome shotgun (WGS) entry which is preliminary data.</text>
</comment>
<dbReference type="InterPro" id="IPR002109">
    <property type="entry name" value="Glutaredoxin"/>
</dbReference>
<evidence type="ECO:0000313" key="3">
    <source>
        <dbReference type="EMBL" id="CAK9025521.1"/>
    </source>
</evidence>
<dbReference type="SUPFAM" id="SSF68906">
    <property type="entry name" value="SAP domain"/>
    <property type="match status" value="1"/>
</dbReference>
<dbReference type="Proteomes" id="UP001642464">
    <property type="component" value="Unassembled WGS sequence"/>
</dbReference>
<keyword evidence="4" id="KW-1185">Reference proteome</keyword>
<reference evidence="3 4" key="1">
    <citation type="submission" date="2024-02" db="EMBL/GenBank/DDBJ databases">
        <authorList>
            <person name="Chen Y."/>
            <person name="Shah S."/>
            <person name="Dougan E. K."/>
            <person name="Thang M."/>
            <person name="Chan C."/>
        </authorList>
    </citation>
    <scope>NUCLEOTIDE SEQUENCE [LARGE SCALE GENOMIC DNA]</scope>
</reference>
<sequence>MLPSLRAMKMLRCGALLSLPNYMLLGRRRCLSTQDLENLSIAELRQLASQRQISLADCFEKRELVQKLKQDLSSSERTDMGARSRFASKSVAELRVLIHEAGLSSQDLLEKKDLLERAQEAERLLSERNSTHSNNEQKASEDAKASLPWDARRYQELEVVLFARGGCPHCVSAFTLLNSRVKDYELQDVEWSKEAVQEFQRLGGKGVPFFYSRKTGKSASGWKPGAEDLQWLIHRLE</sequence>
<dbReference type="SUPFAM" id="SSF52833">
    <property type="entry name" value="Thioredoxin-like"/>
    <property type="match status" value="1"/>
</dbReference>
<feature type="region of interest" description="Disordered" evidence="1">
    <location>
        <begin position="125"/>
        <end position="144"/>
    </location>
</feature>
<gene>
    <name evidence="3" type="ORF">SCF082_LOCUS17117</name>
</gene>
<name>A0ABP0KFV9_9DINO</name>
<evidence type="ECO:0000259" key="2">
    <source>
        <dbReference type="Pfam" id="PF00462"/>
    </source>
</evidence>